<accession>A0A1H6WHW3</accession>
<dbReference type="RefSeq" id="WP_090337416.1">
    <property type="nucleotide sequence ID" value="NZ_FNXY01000005.1"/>
</dbReference>
<feature type="domain" description="NrS-1 polymerase-like helicase" evidence="1">
    <location>
        <begin position="128"/>
        <end position="227"/>
    </location>
</feature>
<name>A0A1H6WHW3_9BACT</name>
<dbReference type="Pfam" id="PF19263">
    <property type="entry name" value="DUF5906"/>
    <property type="match status" value="1"/>
</dbReference>
<reference evidence="2 3" key="1">
    <citation type="submission" date="2016-10" db="EMBL/GenBank/DDBJ databases">
        <authorList>
            <person name="de Groot N.N."/>
        </authorList>
    </citation>
    <scope>NUCLEOTIDE SEQUENCE [LARGE SCALE GENOMIC DNA]</scope>
    <source>
        <strain evidence="2 3">DSM 19938</strain>
    </source>
</reference>
<gene>
    <name evidence="2" type="ORF">SAMN04487995_3561</name>
</gene>
<dbReference type="InterPro" id="IPR027417">
    <property type="entry name" value="P-loop_NTPase"/>
</dbReference>
<dbReference type="Gene3D" id="3.40.50.300">
    <property type="entry name" value="P-loop containing nucleotide triphosphate hydrolases"/>
    <property type="match status" value="1"/>
</dbReference>
<dbReference type="Proteomes" id="UP000199532">
    <property type="component" value="Unassembled WGS sequence"/>
</dbReference>
<dbReference type="EMBL" id="FNXY01000005">
    <property type="protein sequence ID" value="SEJ16483.1"/>
    <property type="molecule type" value="Genomic_DNA"/>
</dbReference>
<dbReference type="AlphaFoldDB" id="A0A1H6WHW3"/>
<evidence type="ECO:0000259" key="1">
    <source>
        <dbReference type="Pfam" id="PF19263"/>
    </source>
</evidence>
<evidence type="ECO:0000313" key="2">
    <source>
        <dbReference type="EMBL" id="SEJ16483.1"/>
    </source>
</evidence>
<sequence length="401" mass="47243">MKKETKYLRIGTSYFKEVRKPLSSGDTMTTLIPWSAHCIRLDHGKTFLKDNVGLYDGFCFVPSHLQYEQKVAGFYNRYQPFQHTPREGDPATITGFLHHIFGEQIEMGYDYFKVLLEKPTQILPILCLVSEERNTGKTTFLHFVKSIFGENMTINSNEDFRSNFNIEWAQKLVIGVDETFLDRKEDSERIKNLSTARFYKAEAKGFDRQEIEFFGKFILCSNNEDHFIIAEPGEIRYWVRKIPALKFDNEQLLAMLQSEIPYFIHFLIHRNFAYQQQTRMWFTAGQLATPALKKLLNQNRNKLELEIAHILLTIVDEKDLDEIRFCTADVQDWLNKKHIRYKDLIQIKRILQNVWKLVPAKNSLSYPQYKFLTDGSVSEQTGKGRYYTLSKKQINEYNDIF</sequence>
<organism evidence="2 3">
    <name type="scientific">Dyadobacter koreensis</name>
    <dbReference type="NCBI Taxonomy" id="408657"/>
    <lineage>
        <taxon>Bacteria</taxon>
        <taxon>Pseudomonadati</taxon>
        <taxon>Bacteroidota</taxon>
        <taxon>Cytophagia</taxon>
        <taxon>Cytophagales</taxon>
        <taxon>Spirosomataceae</taxon>
        <taxon>Dyadobacter</taxon>
    </lineage>
</organism>
<dbReference type="OrthoDB" id="608366at2"/>
<keyword evidence="3" id="KW-1185">Reference proteome</keyword>
<proteinExistence type="predicted"/>
<protein>
    <recommendedName>
        <fullName evidence="1">NrS-1 polymerase-like helicase domain-containing protein</fullName>
    </recommendedName>
</protein>
<dbReference type="STRING" id="408657.SAMN04487995_3561"/>
<evidence type="ECO:0000313" key="3">
    <source>
        <dbReference type="Proteomes" id="UP000199532"/>
    </source>
</evidence>
<dbReference type="InterPro" id="IPR045455">
    <property type="entry name" value="NrS-1_pol-like_helicase"/>
</dbReference>